<dbReference type="GO" id="GO:0005525">
    <property type="term" value="F:GTP binding"/>
    <property type="evidence" value="ECO:0007669"/>
    <property type="project" value="UniProtKB-KW"/>
</dbReference>
<name>A0A3Q3DAT1_HIPCM</name>
<comment type="similarity">
    <text evidence="3">Belongs to the TRAFAC class TrmE-Era-EngA-EngB-Septin-like GTPase superfamily. Septin GTPase family.</text>
</comment>
<feature type="compositionally biased region" description="Basic residues" evidence="4">
    <location>
        <begin position="314"/>
        <end position="331"/>
    </location>
</feature>
<feature type="region of interest" description="Disordered" evidence="4">
    <location>
        <begin position="312"/>
        <end position="338"/>
    </location>
</feature>
<dbReference type="Gene3D" id="3.40.50.300">
    <property type="entry name" value="P-loop containing nucleotide triphosphate hydrolases"/>
    <property type="match status" value="2"/>
</dbReference>
<dbReference type="InterPro" id="IPR016491">
    <property type="entry name" value="Septin"/>
</dbReference>
<dbReference type="InterPro" id="IPR030379">
    <property type="entry name" value="G_SEPTIN_dom"/>
</dbReference>
<dbReference type="AlphaFoldDB" id="A0A3Q3DAT1"/>
<keyword evidence="1 3" id="KW-0547">Nucleotide-binding</keyword>
<organism evidence="6 7">
    <name type="scientific">Hippocampus comes</name>
    <name type="common">Tiger tail seahorse</name>
    <dbReference type="NCBI Taxonomy" id="109280"/>
    <lineage>
        <taxon>Eukaryota</taxon>
        <taxon>Metazoa</taxon>
        <taxon>Chordata</taxon>
        <taxon>Craniata</taxon>
        <taxon>Vertebrata</taxon>
        <taxon>Euteleostomi</taxon>
        <taxon>Actinopterygii</taxon>
        <taxon>Neopterygii</taxon>
        <taxon>Teleostei</taxon>
        <taxon>Neoteleostei</taxon>
        <taxon>Acanthomorphata</taxon>
        <taxon>Syngnathiaria</taxon>
        <taxon>Syngnathiformes</taxon>
        <taxon>Syngnathoidei</taxon>
        <taxon>Syngnathidae</taxon>
        <taxon>Hippocampus</taxon>
    </lineage>
</organism>
<reference evidence="6" key="1">
    <citation type="submission" date="2025-08" db="UniProtKB">
        <authorList>
            <consortium name="Ensembl"/>
        </authorList>
    </citation>
    <scope>IDENTIFICATION</scope>
</reference>
<dbReference type="SUPFAM" id="SSF52540">
    <property type="entry name" value="P-loop containing nucleoside triphosphate hydrolases"/>
    <property type="match status" value="1"/>
</dbReference>
<dbReference type="Pfam" id="PF00735">
    <property type="entry name" value="Septin"/>
    <property type="match status" value="2"/>
</dbReference>
<dbReference type="Ensembl" id="ENSHCOT00000002074.1">
    <property type="protein sequence ID" value="ENSHCOP00000007389.1"/>
    <property type="gene ID" value="ENSHCOG00000009438.1"/>
</dbReference>
<dbReference type="InterPro" id="IPR027417">
    <property type="entry name" value="P-loop_NTPase"/>
</dbReference>
<dbReference type="PIRSF" id="PIRSF006698">
    <property type="entry name" value="Septin"/>
    <property type="match status" value="1"/>
</dbReference>
<dbReference type="PROSITE" id="PS51719">
    <property type="entry name" value="G_SEPTIN"/>
    <property type="match status" value="1"/>
</dbReference>
<evidence type="ECO:0000256" key="4">
    <source>
        <dbReference type="SAM" id="MobiDB-lite"/>
    </source>
</evidence>
<evidence type="ECO:0000256" key="2">
    <source>
        <dbReference type="ARBA" id="ARBA00023134"/>
    </source>
</evidence>
<keyword evidence="7" id="KW-1185">Reference proteome</keyword>
<evidence type="ECO:0000256" key="1">
    <source>
        <dbReference type="ARBA" id="ARBA00022741"/>
    </source>
</evidence>
<reference evidence="6" key="2">
    <citation type="submission" date="2025-09" db="UniProtKB">
        <authorList>
            <consortium name="Ensembl"/>
        </authorList>
    </citation>
    <scope>IDENTIFICATION</scope>
</reference>
<evidence type="ECO:0000259" key="5">
    <source>
        <dbReference type="PROSITE" id="PS51719"/>
    </source>
</evidence>
<dbReference type="Proteomes" id="UP000264820">
    <property type="component" value="Unplaced"/>
</dbReference>
<dbReference type="CDD" id="cd01850">
    <property type="entry name" value="CDC_Septin"/>
    <property type="match status" value="1"/>
</dbReference>
<dbReference type="STRING" id="109280.ENSHCOP00000007389"/>
<protein>
    <submittedName>
        <fullName evidence="6">Septin 4a</fullName>
    </submittedName>
</protein>
<feature type="domain" description="Septin-type G" evidence="5">
    <location>
        <begin position="40"/>
        <end position="305"/>
    </location>
</feature>
<evidence type="ECO:0000256" key="3">
    <source>
        <dbReference type="RuleBase" id="RU004560"/>
    </source>
</evidence>
<evidence type="ECO:0000313" key="7">
    <source>
        <dbReference type="Proteomes" id="UP000264820"/>
    </source>
</evidence>
<sequence>KKRSLGRRRRDFVPALQDREREYVGLAELPDQVRRKTARKGFAFTLMVAGESGLGKSTLINALFLTDLYKDRKIANAQERIRQTVRTAKRTVSIEENGVKLRLSIVDTPGFGDAVDNTRSWKHLEDYVERQLDRFFRDESGLDRRNIRDHRVHCCLYFISPYGHGYAAGRAASIAALPSQGPAPSSTWFRCWPKPTIREELRRFGINIYRFADCDEDDDDDFKRRDQLLKDSVPFAVIGSDVLVESRGRRVRGRAYPWGTVEAESPAHSDVLLLRDMLVRTHMQDLKDVTCQSHYENYRARCIRGMTRMVVREPRRRKPRGRPAAARRLRRGKGETAP</sequence>
<proteinExistence type="inferred from homology"/>
<dbReference type="GeneTree" id="ENSGT00940000157152"/>
<dbReference type="PANTHER" id="PTHR18884">
    <property type="entry name" value="SEPTIN"/>
    <property type="match status" value="1"/>
</dbReference>
<accession>A0A3Q3DAT1</accession>
<keyword evidence="2 3" id="KW-0342">GTP-binding</keyword>
<evidence type="ECO:0000313" key="6">
    <source>
        <dbReference type="Ensembl" id="ENSHCOP00000007389.1"/>
    </source>
</evidence>